<dbReference type="GO" id="GO:0046464">
    <property type="term" value="P:acylglycerol catabolic process"/>
    <property type="evidence" value="ECO:0000318"/>
    <property type="project" value="GO_Central"/>
</dbReference>
<dbReference type="GO" id="GO:0016020">
    <property type="term" value="C:membrane"/>
    <property type="evidence" value="ECO:0000318"/>
    <property type="project" value="GO_Central"/>
</dbReference>
<keyword evidence="1" id="KW-0812">Transmembrane</keyword>
<dbReference type="GeneID" id="2869767"/>
<feature type="domain" description="AB hydrolase-1" evidence="2">
    <location>
        <begin position="128"/>
        <end position="357"/>
    </location>
</feature>
<dbReference type="GO" id="GO:0047372">
    <property type="term" value="F:monoacylglycerol lipase activity"/>
    <property type="evidence" value="ECO:0000318"/>
    <property type="project" value="GO_Central"/>
</dbReference>
<dbReference type="eggNOG" id="KOG4178">
    <property type="taxonomic scope" value="Eukaryota"/>
</dbReference>
<dbReference type="InterPro" id="IPR050266">
    <property type="entry name" value="AB_hydrolase_sf"/>
</dbReference>
<dbReference type="Gene3D" id="3.40.50.1820">
    <property type="entry name" value="alpha/beta hydrolase"/>
    <property type="match status" value="1"/>
</dbReference>
<accession>C8VCR4</accession>
<evidence type="ECO:0000313" key="4">
    <source>
        <dbReference type="Proteomes" id="UP000000560"/>
    </source>
</evidence>
<dbReference type="RefSeq" id="XP_680561.1">
    <property type="nucleotide sequence ID" value="XM_675469.1"/>
</dbReference>
<accession>Q5AWN8</accession>
<dbReference type="PANTHER" id="PTHR43798">
    <property type="entry name" value="MONOACYLGLYCEROL LIPASE"/>
    <property type="match status" value="1"/>
</dbReference>
<keyword evidence="1" id="KW-1133">Transmembrane helix</keyword>
<dbReference type="AlphaFoldDB" id="Q5AWN8"/>
<dbReference type="PANTHER" id="PTHR43798:SF26">
    <property type="entry name" value="HYDROLASE, PUTATIVE (AFU_ORTHOLOGUE AFUA_2G16900)-RELATED"/>
    <property type="match status" value="1"/>
</dbReference>
<name>Q5AWN8_EMENI</name>
<dbReference type="InterPro" id="IPR000639">
    <property type="entry name" value="Epox_hydrolase-like"/>
</dbReference>
<keyword evidence="4" id="KW-1185">Reference proteome</keyword>
<dbReference type="OrthoDB" id="408373at2759"/>
<gene>
    <name evidence="3" type="ORF">ANIA_07292</name>
</gene>
<evidence type="ECO:0000313" key="3">
    <source>
        <dbReference type="EMBL" id="CBF78682.1"/>
    </source>
</evidence>
<dbReference type="STRING" id="227321.Q5AWN8"/>
<keyword evidence="3" id="KW-0378">Hydrolase</keyword>
<dbReference type="EMBL" id="BN001304">
    <property type="protein sequence ID" value="CBF78682.1"/>
    <property type="molecule type" value="Genomic_DNA"/>
</dbReference>
<evidence type="ECO:0000259" key="2">
    <source>
        <dbReference type="Pfam" id="PF00561"/>
    </source>
</evidence>
<dbReference type="HOGENOM" id="CLU_020336_7_5_1"/>
<organism evidence="3 4">
    <name type="scientific">Emericella nidulans (strain FGSC A4 / ATCC 38163 / CBS 112.46 / NRRL 194 / M139)</name>
    <name type="common">Aspergillus nidulans</name>
    <dbReference type="NCBI Taxonomy" id="227321"/>
    <lineage>
        <taxon>Eukaryota</taxon>
        <taxon>Fungi</taxon>
        <taxon>Dikarya</taxon>
        <taxon>Ascomycota</taxon>
        <taxon>Pezizomycotina</taxon>
        <taxon>Eurotiomycetes</taxon>
        <taxon>Eurotiomycetidae</taxon>
        <taxon>Eurotiales</taxon>
        <taxon>Aspergillaceae</taxon>
        <taxon>Aspergillus</taxon>
        <taxon>Aspergillus subgen. Nidulantes</taxon>
    </lineage>
</organism>
<dbReference type="OMA" id="DFFSKFH"/>
<feature type="transmembrane region" description="Helical" evidence="1">
    <location>
        <begin position="42"/>
        <end position="64"/>
    </location>
</feature>
<reference evidence="4" key="1">
    <citation type="journal article" date="2005" name="Nature">
        <title>Sequencing of Aspergillus nidulans and comparative analysis with A. fumigatus and A. oryzae.</title>
        <authorList>
            <person name="Galagan J.E."/>
            <person name="Calvo S.E."/>
            <person name="Cuomo C."/>
            <person name="Ma L.J."/>
            <person name="Wortman J.R."/>
            <person name="Batzoglou S."/>
            <person name="Lee S.I."/>
            <person name="Basturkmen M."/>
            <person name="Spevak C.C."/>
            <person name="Clutterbuck J."/>
            <person name="Kapitonov V."/>
            <person name="Jurka J."/>
            <person name="Scazzocchio C."/>
            <person name="Farman M."/>
            <person name="Butler J."/>
            <person name="Purcell S."/>
            <person name="Harris S."/>
            <person name="Braus G.H."/>
            <person name="Draht O."/>
            <person name="Busch S."/>
            <person name="D'Enfert C."/>
            <person name="Bouchier C."/>
            <person name="Goldman G.H."/>
            <person name="Bell-Pedersen D."/>
            <person name="Griffiths-Jones S."/>
            <person name="Doonan J.H."/>
            <person name="Yu J."/>
            <person name="Vienken K."/>
            <person name="Pain A."/>
            <person name="Freitag M."/>
            <person name="Selker E.U."/>
            <person name="Archer D.B."/>
            <person name="Penalva M.A."/>
            <person name="Oakley B.R."/>
            <person name="Momany M."/>
            <person name="Tanaka T."/>
            <person name="Kumagai T."/>
            <person name="Asai K."/>
            <person name="Machida M."/>
            <person name="Nierman W.C."/>
            <person name="Denning D.W."/>
            <person name="Caddick M."/>
            <person name="Hynes M."/>
            <person name="Paoletti M."/>
            <person name="Fischer R."/>
            <person name="Miller B."/>
            <person name="Dyer P."/>
            <person name="Sachs M.S."/>
            <person name="Osmani S.A."/>
            <person name="Birren B.W."/>
        </authorList>
    </citation>
    <scope>NUCLEOTIDE SEQUENCE [LARGE SCALE GENOMIC DNA]</scope>
    <source>
        <strain evidence="4">FGSC A4 / ATCC 38163 / CBS 112.46 / NRRL 194 / M139</strain>
    </source>
</reference>
<reference evidence="4" key="2">
    <citation type="journal article" date="2009" name="Fungal Genet. Biol.">
        <title>The 2008 update of the Aspergillus nidulans genome annotation: a community effort.</title>
        <authorList>
            <person name="Wortman J.R."/>
            <person name="Gilsenan J.M."/>
            <person name="Joardar V."/>
            <person name="Deegan J."/>
            <person name="Clutterbuck J."/>
            <person name="Andersen M.R."/>
            <person name="Archer D."/>
            <person name="Bencina M."/>
            <person name="Braus G."/>
            <person name="Coutinho P."/>
            <person name="von Dohren H."/>
            <person name="Doonan J."/>
            <person name="Driessen A.J."/>
            <person name="Durek P."/>
            <person name="Espeso E."/>
            <person name="Fekete E."/>
            <person name="Flipphi M."/>
            <person name="Estrada C.G."/>
            <person name="Geysens S."/>
            <person name="Goldman G."/>
            <person name="de Groot P.W."/>
            <person name="Hansen K."/>
            <person name="Harris S.D."/>
            <person name="Heinekamp T."/>
            <person name="Helmstaedt K."/>
            <person name="Henrissat B."/>
            <person name="Hofmann G."/>
            <person name="Homan T."/>
            <person name="Horio T."/>
            <person name="Horiuchi H."/>
            <person name="James S."/>
            <person name="Jones M."/>
            <person name="Karaffa L."/>
            <person name="Karanyi Z."/>
            <person name="Kato M."/>
            <person name="Keller N."/>
            <person name="Kelly D.E."/>
            <person name="Kiel J.A."/>
            <person name="Kim J.M."/>
            <person name="van der Klei I.J."/>
            <person name="Klis F.M."/>
            <person name="Kovalchuk A."/>
            <person name="Krasevec N."/>
            <person name="Kubicek C.P."/>
            <person name="Liu B."/>
            <person name="Maccabe A."/>
            <person name="Meyer V."/>
            <person name="Mirabito P."/>
            <person name="Miskei M."/>
            <person name="Mos M."/>
            <person name="Mullins J."/>
            <person name="Nelson D.R."/>
            <person name="Nielsen J."/>
            <person name="Oakley B.R."/>
            <person name="Osmani S.A."/>
            <person name="Pakula T."/>
            <person name="Paszewski A."/>
            <person name="Paulsen I."/>
            <person name="Pilsyk S."/>
            <person name="Pocsi I."/>
            <person name="Punt P.J."/>
            <person name="Ram A.F."/>
            <person name="Ren Q."/>
            <person name="Robellet X."/>
            <person name="Robson G."/>
            <person name="Seiboth B."/>
            <person name="van Solingen P."/>
            <person name="Specht T."/>
            <person name="Sun J."/>
            <person name="Taheri-Talesh N."/>
            <person name="Takeshita N."/>
            <person name="Ussery D."/>
            <person name="vanKuyk P.A."/>
            <person name="Visser H."/>
            <person name="van de Vondervoort P.J."/>
            <person name="de Vries R.P."/>
            <person name="Walton J."/>
            <person name="Xiang X."/>
            <person name="Xiong Y."/>
            <person name="Zeng A.P."/>
            <person name="Brandt B.W."/>
            <person name="Cornell M.J."/>
            <person name="van den Hondel C.A."/>
            <person name="Visser J."/>
            <person name="Oliver S.G."/>
            <person name="Turner G."/>
        </authorList>
    </citation>
    <scope>GENOME REANNOTATION</scope>
    <source>
        <strain evidence="4">FGSC A4 / ATCC 38163 / CBS 112.46 / NRRL 194 / M139</strain>
    </source>
</reference>
<keyword evidence="1" id="KW-0472">Membrane</keyword>
<dbReference type="KEGG" id="ani:ANIA_07292"/>
<dbReference type="Pfam" id="PF00561">
    <property type="entry name" value="Abhydrolase_1"/>
    <property type="match status" value="1"/>
</dbReference>
<sequence length="381" mass="43284">MAVDKTRVSGDSRVEHRSAFVKGKTYGYLYSQPPSGQYKGTVVLVFTLTFLYTLSSSILMQILFCLSSMVSRTCQWVGDTRFRYLSIKATESLRQIVLDMDERYTRPSILQSEQAADGITVFLNQDAPADLAAYSHKNCADDIKELANQLGASKIILGGHDWGAFLAYRVALWHPTLITHLFTVCVPYSPPYKRYMTLEDMVSKVAPHFGYQLHFVSGEIEEAVKSKEDYKQFLISLYGGKTQEKEPAFDVHKGVDLEKMRSVKMSWLLEEEEMEYYAWEFARHGLRGPLNWYRTRKINYDDELSLQKGTIDIPVLFIQALKDAALPPHLGKGMGKAIPQLTTKQVNASHWALWEKPAEVNQALEAWFNEVVEGGSRVAKL</sequence>
<dbReference type="PRINTS" id="PR00412">
    <property type="entry name" value="EPOXHYDRLASE"/>
</dbReference>
<dbReference type="InterPro" id="IPR000073">
    <property type="entry name" value="AB_hydrolase_1"/>
</dbReference>
<proteinExistence type="predicted"/>
<evidence type="ECO:0000256" key="1">
    <source>
        <dbReference type="SAM" id="Phobius"/>
    </source>
</evidence>
<dbReference type="SUPFAM" id="SSF53474">
    <property type="entry name" value="alpha/beta-Hydrolases"/>
    <property type="match status" value="1"/>
</dbReference>
<protein>
    <submittedName>
        <fullName evidence="3">Epoxide hydrolase, putative (AFU_orthologue AFUA_2G16900)</fullName>
    </submittedName>
</protein>
<dbReference type="InParanoid" id="Q5AWN8"/>
<dbReference type="Proteomes" id="UP000000560">
    <property type="component" value="Chromosome IV"/>
</dbReference>
<dbReference type="InterPro" id="IPR029058">
    <property type="entry name" value="AB_hydrolase_fold"/>
</dbReference>